<keyword evidence="6" id="KW-1185">Reference proteome</keyword>
<comment type="cofactor">
    <cofactor evidence="1">
        <name>a divalent metal cation</name>
        <dbReference type="ChEBI" id="CHEBI:60240"/>
    </cofactor>
</comment>
<dbReference type="PANTHER" id="PTHR33254:SF4">
    <property type="entry name" value="4-HYDROXY-4-METHYL-2-OXOGLUTARATE ALDOLASE 3-RELATED"/>
    <property type="match status" value="1"/>
</dbReference>
<comment type="caution">
    <text evidence="5">The sequence shown here is derived from an EMBL/GenBank/DDBJ whole genome shotgun (WGS) entry which is preliminary data.</text>
</comment>
<evidence type="ECO:0000313" key="5">
    <source>
        <dbReference type="EMBL" id="GAA0520746.1"/>
    </source>
</evidence>
<evidence type="ECO:0000256" key="1">
    <source>
        <dbReference type="ARBA" id="ARBA00001968"/>
    </source>
</evidence>
<dbReference type="InterPro" id="IPR005493">
    <property type="entry name" value="RraA/RraA-like"/>
</dbReference>
<dbReference type="Pfam" id="PF03737">
    <property type="entry name" value="RraA-like"/>
    <property type="match status" value="1"/>
</dbReference>
<dbReference type="Gene3D" id="3.50.30.40">
    <property type="entry name" value="Ribonuclease E inhibitor RraA/RraA-like"/>
    <property type="match status" value="1"/>
</dbReference>
<proteinExistence type="predicted"/>
<organism evidence="5 6">
    <name type="scientific">Pigmentiphaga daeguensis</name>
    <dbReference type="NCBI Taxonomy" id="414049"/>
    <lineage>
        <taxon>Bacteria</taxon>
        <taxon>Pseudomonadati</taxon>
        <taxon>Pseudomonadota</taxon>
        <taxon>Betaproteobacteria</taxon>
        <taxon>Burkholderiales</taxon>
        <taxon>Alcaligenaceae</taxon>
        <taxon>Pigmentiphaga</taxon>
    </lineage>
</organism>
<sequence>MPPDTDDVAALCALLRQASAAAAYEAMERGGHMSPTLSALVAGLLCTGPAYTVRAPAGYGDEIVRAADEAPPGSVIVIDVGPAPDACTWGGTGTAVAQRRGVSGVVSNGRVRDLAEIRRARFPVFARGAVATGWSGGRRGETGVPVSVGGRLVEAGDMLCADDDGIVVIPRAGAAPFLTRLRARLDFEREAAGIVDKGGRYADVMARKPA</sequence>
<dbReference type="RefSeq" id="WP_343928172.1">
    <property type="nucleotide sequence ID" value="NZ_BAAAEN010000019.1"/>
</dbReference>
<protein>
    <recommendedName>
        <fullName evidence="2">Putative 4-hydroxy-4-methyl-2-oxoglutarate aldolase</fullName>
    </recommendedName>
    <alternativeName>
        <fullName evidence="3">Regulator of ribonuclease activity homolog</fullName>
    </alternativeName>
    <alternativeName>
        <fullName evidence="4">RraA-like protein</fullName>
    </alternativeName>
</protein>
<dbReference type="Proteomes" id="UP001501706">
    <property type="component" value="Unassembled WGS sequence"/>
</dbReference>
<evidence type="ECO:0000313" key="6">
    <source>
        <dbReference type="Proteomes" id="UP001501706"/>
    </source>
</evidence>
<dbReference type="PANTHER" id="PTHR33254">
    <property type="entry name" value="4-HYDROXY-4-METHYL-2-OXOGLUTARATE ALDOLASE 3-RELATED"/>
    <property type="match status" value="1"/>
</dbReference>
<dbReference type="SUPFAM" id="SSF89562">
    <property type="entry name" value="RraA-like"/>
    <property type="match status" value="1"/>
</dbReference>
<reference evidence="5 6" key="1">
    <citation type="journal article" date="2019" name="Int. J. Syst. Evol. Microbiol.">
        <title>The Global Catalogue of Microorganisms (GCM) 10K type strain sequencing project: providing services to taxonomists for standard genome sequencing and annotation.</title>
        <authorList>
            <consortium name="The Broad Institute Genomics Platform"/>
            <consortium name="The Broad Institute Genome Sequencing Center for Infectious Disease"/>
            <person name="Wu L."/>
            <person name="Ma J."/>
        </authorList>
    </citation>
    <scope>NUCLEOTIDE SEQUENCE [LARGE SCALE GENOMIC DNA]</scope>
    <source>
        <strain evidence="5 6">JCM 14330</strain>
    </source>
</reference>
<evidence type="ECO:0000256" key="3">
    <source>
        <dbReference type="ARBA" id="ARBA00029596"/>
    </source>
</evidence>
<gene>
    <name evidence="5" type="ORF">GCM10009097_42880</name>
</gene>
<dbReference type="InterPro" id="IPR036704">
    <property type="entry name" value="RraA/RraA-like_sf"/>
</dbReference>
<dbReference type="CDD" id="cd16841">
    <property type="entry name" value="RraA_family"/>
    <property type="match status" value="1"/>
</dbReference>
<accession>A0ABN1CK11</accession>
<name>A0ABN1CK11_9BURK</name>
<evidence type="ECO:0000256" key="2">
    <source>
        <dbReference type="ARBA" id="ARBA00016549"/>
    </source>
</evidence>
<evidence type="ECO:0000256" key="4">
    <source>
        <dbReference type="ARBA" id="ARBA00030169"/>
    </source>
</evidence>
<dbReference type="EMBL" id="BAAAEN010000019">
    <property type="protein sequence ID" value="GAA0520746.1"/>
    <property type="molecule type" value="Genomic_DNA"/>
</dbReference>